<evidence type="ECO:0000256" key="1">
    <source>
        <dbReference type="SAM" id="Phobius"/>
    </source>
</evidence>
<dbReference type="KEGG" id="azo:azo1302"/>
<keyword evidence="7" id="KW-1185">Reference proteome</keyword>
<proteinExistence type="predicted"/>
<organism evidence="6 7">
    <name type="scientific">Azoarcus sp. (strain BH72)</name>
    <dbReference type="NCBI Taxonomy" id="418699"/>
    <lineage>
        <taxon>Bacteria</taxon>
        <taxon>Pseudomonadati</taxon>
        <taxon>Pseudomonadota</taxon>
        <taxon>Betaproteobacteria</taxon>
        <taxon>Rhodocyclales</taxon>
        <taxon>Zoogloeaceae</taxon>
        <taxon>Azoarcus</taxon>
    </lineage>
</organism>
<name>A1K514_AZOSB</name>
<gene>
    <name evidence="6" type="ordered locus">azo1302</name>
</gene>
<dbReference type="PANTHER" id="PTHR36153">
    <property type="entry name" value="INNER MEMBRANE PROTEIN-RELATED"/>
    <property type="match status" value="1"/>
</dbReference>
<dbReference type="InterPro" id="IPR053156">
    <property type="entry name" value="T6SS_TssM-like"/>
</dbReference>
<feature type="transmembrane region" description="Helical" evidence="1">
    <location>
        <begin position="41"/>
        <end position="60"/>
    </location>
</feature>
<evidence type="ECO:0000259" key="3">
    <source>
        <dbReference type="Pfam" id="PF06761"/>
    </source>
</evidence>
<dbReference type="EMBL" id="AM406670">
    <property type="protein sequence ID" value="CAL93919.1"/>
    <property type="molecule type" value="Genomic_DNA"/>
</dbReference>
<feature type="domain" description="Type VI secretion system component TssM1 N-terminal" evidence="4">
    <location>
        <begin position="180"/>
        <end position="430"/>
    </location>
</feature>
<keyword evidence="1" id="KW-0812">Transmembrane</keyword>
<dbReference type="InterPro" id="IPR009612">
    <property type="entry name" value="IcmF-rel"/>
</dbReference>
<evidence type="ECO:0000313" key="6">
    <source>
        <dbReference type="EMBL" id="CAL93919.1"/>
    </source>
</evidence>
<dbReference type="Proteomes" id="UP000002588">
    <property type="component" value="Chromosome"/>
</dbReference>
<evidence type="ECO:0000259" key="2">
    <source>
        <dbReference type="Pfam" id="PF06744"/>
    </source>
</evidence>
<dbReference type="Pfam" id="PF14331">
    <property type="entry name" value="IcmF-related_N"/>
    <property type="match status" value="1"/>
</dbReference>
<feature type="transmembrane region" description="Helical" evidence="1">
    <location>
        <begin position="425"/>
        <end position="446"/>
    </location>
</feature>
<dbReference type="eggNOG" id="COG3523">
    <property type="taxonomic scope" value="Bacteria"/>
</dbReference>
<dbReference type="RefSeq" id="WP_011765035.1">
    <property type="nucleotide sequence ID" value="NC_008702.1"/>
</dbReference>
<dbReference type="InterPro" id="IPR025743">
    <property type="entry name" value="TssM1_N"/>
</dbReference>
<dbReference type="AlphaFoldDB" id="A1K514"/>
<dbReference type="Pfam" id="PF21070">
    <property type="entry name" value="IcmF_helical"/>
    <property type="match status" value="1"/>
</dbReference>
<feature type="domain" description="Type VI secretion system IcmF C-terminal" evidence="2">
    <location>
        <begin position="1106"/>
        <end position="1208"/>
    </location>
</feature>
<dbReference type="Pfam" id="PF06744">
    <property type="entry name" value="IcmF_C"/>
    <property type="match status" value="1"/>
</dbReference>
<dbReference type="InterPro" id="IPR048677">
    <property type="entry name" value="TssM1_hel"/>
</dbReference>
<keyword evidence="1" id="KW-0472">Membrane</keyword>
<keyword evidence="1" id="KW-1133">Transmembrane helix</keyword>
<dbReference type="InterPro" id="IPR010623">
    <property type="entry name" value="IcmF_C"/>
</dbReference>
<dbReference type="STRING" id="62928.azo1302"/>
<accession>A1K514</accession>
<evidence type="ECO:0000313" key="7">
    <source>
        <dbReference type="Proteomes" id="UP000002588"/>
    </source>
</evidence>
<dbReference type="Pfam" id="PF06761">
    <property type="entry name" value="IcmF-related"/>
    <property type="match status" value="1"/>
</dbReference>
<feature type="domain" description="IcmF-related" evidence="3">
    <location>
        <begin position="476"/>
        <end position="849"/>
    </location>
</feature>
<sequence length="1230" mass="132344">MNPRFRRLMRISGPALLLLAAVLVLVQTLPPGWDRGGEGVVRVLAAFSVVLLAGVALWAFSRRWRMRGATGAAAQARPGPASAEPGSVLRSGLRAAVESIRASDLGRRAGRNALGQLPWYGVIGAEGAGKTALIKQSGLSFPFEHLPGCPDDGDCGWFLATEAVVLDLGGRYLSDSLGDSSWLEFWRELKRLRPAQPLDGLVAAVSAAELLGGDERALHAHATRVRACIDEIQDAVGVRLPVYLVVTQLDLIGQGALPSERDAPRSPFGFAIPAVPADRTIDSVAERFALFRAGLRHHVLAAAEMHDPLTQSEQLSFSVEFDGLGARLNSFVRVLLGNNPYHVQPALRGVYFSSLPAGGGHTVLGPRTDALAQRFELDLRDTRSSGFSHDRQDAPSPARLFHDVVLPDRFFARRLRSASASQGRWAWMATSLAVVCLAVGLMTASFTGNHQLLTELAASQQAAQTSGDGVPLAVELERLVALQHQLERLRRYRLAQPPWRLRFGLYQGDKVEAMLRARYFAGVRQLMLEPVAREIERELGATASAPVRRAGAGRPAGAVTANDRPPAGLPIIPLGEGAAAQPLRAAGIPPGGPALSARVRRSAGESAGIEGQYNALKTYLMLADPSRIEAEHLADQLPRFWRRWLQAERGQTPLPDIYALAQRMVDFYIEERAAPDLPVIAAEGALVARSRSALIGAMRRLPPEERIYRALLAAANVRFEPVSVTGVLRDHASDLVGGSVVVPGAFTRKAYDEYLRSAFGLSGRDLDTGTDWVLDDHAGNLAESSSGAVDPGALERRYREDFEIAWLGFLQGLTVPVFADLAAATDALGQLGDPARSPLLPLLQRAGHELGGRGRAVEGERGRMETVLARARGVLDAGRSEAVADAGPASEASPLPGVVALAGGPVEAGDPRLDGALREYLARLLKLRDRLAVVAAAGSDAEPAIRLVRATFDGRESEFPASLSFVDNELLGAMDSASRTALRPVLTQPVLRAFDALIPLVSRDLDLAWQREVLPHWRRLAETFPFSDSEHDVVPSELAEFAAQGGVLDRFVERRLEGLVSRRGQGLATRNWGDRSIALNPAFLPALERLLAFGAALPRQGELARFELQPMPTPGLTEIVIEIDGQSLRYRNGPQTWASFSWPGTAVQEAAVRVVDVSGAPGAVLHRRGRMALIRLLAEASVQGATPGPLQFAWNGAGAAVRFNFRSLSGASPLDLLALRKLTLPDRISR</sequence>
<dbReference type="PANTHER" id="PTHR36153:SF1">
    <property type="entry name" value="TYPE VI SECRETION SYSTEM COMPONENT TSSM1"/>
    <property type="match status" value="1"/>
</dbReference>
<evidence type="ECO:0000259" key="4">
    <source>
        <dbReference type="Pfam" id="PF14331"/>
    </source>
</evidence>
<dbReference type="HOGENOM" id="CLU_003353_4_0_4"/>
<feature type="domain" description="Type VI secretion system component TssM1 helical" evidence="5">
    <location>
        <begin position="1004"/>
        <end position="1102"/>
    </location>
</feature>
<reference evidence="6 7" key="1">
    <citation type="journal article" date="2006" name="Nat. Biotechnol.">
        <title>Complete genome of the mutualistic, N2-fixing grass endophyte Azoarcus sp. strain BH72.</title>
        <authorList>
            <person name="Krause A."/>
            <person name="Ramakumar A."/>
            <person name="Bartels D."/>
            <person name="Battistoni F."/>
            <person name="Bekel T."/>
            <person name="Boch J."/>
            <person name="Boehm M."/>
            <person name="Friedrich F."/>
            <person name="Hurek T."/>
            <person name="Krause L."/>
            <person name="Linke B."/>
            <person name="McHardy A.C."/>
            <person name="Sarkar A."/>
            <person name="Schneiker S."/>
            <person name="Syed A.A."/>
            <person name="Thauer R."/>
            <person name="Vorhoelter F.-J."/>
            <person name="Weidner S."/>
            <person name="Puehler A."/>
            <person name="Reinhold-Hurek B."/>
            <person name="Kaiser O."/>
            <person name="Goesmann A."/>
        </authorList>
    </citation>
    <scope>NUCLEOTIDE SEQUENCE [LARGE SCALE GENOMIC DNA]</scope>
    <source>
        <strain evidence="6 7">BH72</strain>
    </source>
</reference>
<protein>
    <submittedName>
        <fullName evidence="6">Conserved hypothetical membrane protein</fullName>
    </submittedName>
</protein>
<evidence type="ECO:0000259" key="5">
    <source>
        <dbReference type="Pfam" id="PF21070"/>
    </source>
</evidence>